<evidence type="ECO:0000313" key="2">
    <source>
        <dbReference type="EMBL" id="HCT56725.1"/>
    </source>
</evidence>
<dbReference type="InterPro" id="IPR007403">
    <property type="entry name" value="DUF456"/>
</dbReference>
<evidence type="ECO:0000313" key="3">
    <source>
        <dbReference type="Proteomes" id="UP000264071"/>
    </source>
</evidence>
<keyword evidence="1" id="KW-0472">Membrane</keyword>
<feature type="transmembrane region" description="Helical" evidence="1">
    <location>
        <begin position="77"/>
        <end position="102"/>
    </location>
</feature>
<feature type="transmembrane region" description="Helical" evidence="1">
    <location>
        <begin position="147"/>
        <end position="165"/>
    </location>
</feature>
<organism evidence="2 3">
    <name type="scientific">Gemmatimonas aurantiaca</name>
    <dbReference type="NCBI Taxonomy" id="173480"/>
    <lineage>
        <taxon>Bacteria</taxon>
        <taxon>Pseudomonadati</taxon>
        <taxon>Gemmatimonadota</taxon>
        <taxon>Gemmatimonadia</taxon>
        <taxon>Gemmatimonadales</taxon>
        <taxon>Gemmatimonadaceae</taxon>
        <taxon>Gemmatimonas</taxon>
    </lineage>
</organism>
<dbReference type="EMBL" id="DPIY01000006">
    <property type="protein sequence ID" value="HCT56725.1"/>
    <property type="molecule type" value="Genomic_DNA"/>
</dbReference>
<keyword evidence="1" id="KW-0812">Transmembrane</keyword>
<evidence type="ECO:0000256" key="1">
    <source>
        <dbReference type="SAM" id="Phobius"/>
    </source>
</evidence>
<comment type="caution">
    <text evidence="2">The sequence shown here is derived from an EMBL/GenBank/DDBJ whole genome shotgun (WGS) entry which is preliminary data.</text>
</comment>
<proteinExistence type="predicted"/>
<feature type="transmembrane region" description="Helical" evidence="1">
    <location>
        <begin position="42"/>
        <end position="65"/>
    </location>
</feature>
<dbReference type="Pfam" id="PF04306">
    <property type="entry name" value="DUF456"/>
    <property type="match status" value="1"/>
</dbReference>
<feature type="transmembrane region" description="Helical" evidence="1">
    <location>
        <begin position="123"/>
        <end position="141"/>
    </location>
</feature>
<protein>
    <submittedName>
        <fullName evidence="2">DUF456 domain-containing protein</fullName>
    </submittedName>
</protein>
<dbReference type="AlphaFoldDB" id="A0A3D4V6M1"/>
<name>A0A3D4V6M1_9BACT</name>
<dbReference type="PANTHER" id="PTHR39165:SF1">
    <property type="entry name" value="DUF456 DOMAIN-CONTAINING PROTEIN"/>
    <property type="match status" value="1"/>
</dbReference>
<sequence length="215" mass="22019">MGETCNRRQDARGVSFVTMAEGLRTCGEKGGTKPWAVRCVPLHMIAMTLLFLTLLLGLALVPLGLPGLWVMLGATLVYWIVVPAGSIGGITFGVLAALVVVAEVLEFTISGRYARKYGGSRRAGWGAIVGGIVGAVIGVPLPIIGSMVGAFAGAFAGALVAELTVARETRGEPIRVATGALIGRVVAAATKVAFGMAMVVWVMGAVLVGRLSGNG</sequence>
<keyword evidence="1" id="KW-1133">Transmembrane helix</keyword>
<accession>A0A3D4V6M1</accession>
<reference evidence="2 3" key="1">
    <citation type="journal article" date="2018" name="Nat. Biotechnol.">
        <title>A standardized bacterial taxonomy based on genome phylogeny substantially revises the tree of life.</title>
        <authorList>
            <person name="Parks D.H."/>
            <person name="Chuvochina M."/>
            <person name="Waite D.W."/>
            <person name="Rinke C."/>
            <person name="Skarshewski A."/>
            <person name="Chaumeil P.A."/>
            <person name="Hugenholtz P."/>
        </authorList>
    </citation>
    <scope>NUCLEOTIDE SEQUENCE [LARGE SCALE GENOMIC DNA]</scope>
    <source>
        <strain evidence="2">UBA8844</strain>
    </source>
</reference>
<dbReference type="Proteomes" id="UP000264071">
    <property type="component" value="Unassembled WGS sequence"/>
</dbReference>
<feature type="transmembrane region" description="Helical" evidence="1">
    <location>
        <begin position="185"/>
        <end position="208"/>
    </location>
</feature>
<dbReference type="PANTHER" id="PTHR39165">
    <property type="entry name" value="IG HYPOTHETICAL 17883"/>
    <property type="match status" value="1"/>
</dbReference>
<gene>
    <name evidence="2" type="ORF">DGD08_05870</name>
</gene>